<accession>A0A415E7U9</accession>
<keyword evidence="2" id="KW-1185">Reference proteome</keyword>
<evidence type="ECO:0000313" key="2">
    <source>
        <dbReference type="Proteomes" id="UP000284841"/>
    </source>
</evidence>
<protein>
    <submittedName>
        <fullName evidence="1">Uncharacterized protein</fullName>
    </submittedName>
</protein>
<reference evidence="1 2" key="1">
    <citation type="submission" date="2018-08" db="EMBL/GenBank/DDBJ databases">
        <title>A genome reference for cultivated species of the human gut microbiota.</title>
        <authorList>
            <person name="Zou Y."/>
            <person name="Xue W."/>
            <person name="Luo G."/>
        </authorList>
    </citation>
    <scope>NUCLEOTIDE SEQUENCE [LARGE SCALE GENOMIC DNA]</scope>
    <source>
        <strain evidence="1 2">AM07-24</strain>
    </source>
</reference>
<dbReference type="EMBL" id="QRMS01000001">
    <property type="protein sequence ID" value="RHJ89882.1"/>
    <property type="molecule type" value="Genomic_DNA"/>
</dbReference>
<dbReference type="STRING" id="1776384.GCA_900086585_03244"/>
<gene>
    <name evidence="1" type="ORF">DW099_04780</name>
</gene>
<evidence type="ECO:0000313" key="1">
    <source>
        <dbReference type="EMBL" id="RHJ89882.1"/>
    </source>
</evidence>
<dbReference type="RefSeq" id="WP_118333903.1">
    <property type="nucleotide sequence ID" value="NZ_AP025567.1"/>
</dbReference>
<dbReference type="Proteomes" id="UP000284841">
    <property type="component" value="Unassembled WGS sequence"/>
</dbReference>
<dbReference type="OrthoDB" id="2087343at2"/>
<name>A0A415E7U9_9FIRM</name>
<sequence length="148" mass="16925">MKHTYFYDTLQWTAEGTYYDEEEKSFPLHGEVSILHSETEWSLTGFLEVRFTGEPVRFTNDYVIKDTDKQNTLSWESFNPALGTLKGTFEIVGDSIISFYQSEDGVYMGTETLTQAAEKKYYNAGVSFCRGQKMSSWTAIITADDQGR</sequence>
<organism evidence="1 2">
    <name type="scientific">Emergencia timonensis</name>
    <dbReference type="NCBI Taxonomy" id="1776384"/>
    <lineage>
        <taxon>Bacteria</taxon>
        <taxon>Bacillati</taxon>
        <taxon>Bacillota</taxon>
        <taxon>Clostridia</taxon>
        <taxon>Peptostreptococcales</taxon>
        <taxon>Anaerovoracaceae</taxon>
        <taxon>Emergencia</taxon>
    </lineage>
</organism>
<proteinExistence type="predicted"/>
<comment type="caution">
    <text evidence="1">The sequence shown here is derived from an EMBL/GenBank/DDBJ whole genome shotgun (WGS) entry which is preliminary data.</text>
</comment>
<dbReference type="AlphaFoldDB" id="A0A415E7U9"/>